<keyword evidence="5" id="KW-1185">Reference proteome</keyword>
<comment type="caution">
    <text evidence="4">The sequence shown here is derived from an EMBL/GenBank/DDBJ whole genome shotgun (WGS) entry which is preliminary data.</text>
</comment>
<evidence type="ECO:0000256" key="1">
    <source>
        <dbReference type="SAM" id="Coils"/>
    </source>
</evidence>
<dbReference type="RefSeq" id="WP_367995567.1">
    <property type="nucleotide sequence ID" value="NZ_JBFPJR010000050.1"/>
</dbReference>
<dbReference type="InterPro" id="IPR005149">
    <property type="entry name" value="Tscrpt_reg_PadR_N"/>
</dbReference>
<gene>
    <name evidence="4" type="ORF">AB3X52_18445</name>
</gene>
<keyword evidence="1" id="KW-0175">Coiled coil</keyword>
<evidence type="ECO:0000259" key="3">
    <source>
        <dbReference type="Pfam" id="PF03551"/>
    </source>
</evidence>
<dbReference type="PANTHER" id="PTHR43252:SF6">
    <property type="entry name" value="NEGATIVE TRANSCRIPTION REGULATOR PADR"/>
    <property type="match status" value="1"/>
</dbReference>
<dbReference type="PANTHER" id="PTHR43252">
    <property type="entry name" value="TRANSCRIPTIONAL REGULATOR YQJI"/>
    <property type="match status" value="1"/>
</dbReference>
<feature type="domain" description="Transcription regulator PadR N-terminal" evidence="3">
    <location>
        <begin position="12"/>
        <end position="88"/>
    </location>
</feature>
<feature type="coiled-coil region" evidence="1">
    <location>
        <begin position="112"/>
        <end position="153"/>
    </location>
</feature>
<evidence type="ECO:0000256" key="2">
    <source>
        <dbReference type="SAM" id="MobiDB-lite"/>
    </source>
</evidence>
<dbReference type="InterPro" id="IPR036390">
    <property type="entry name" value="WH_DNA-bd_sf"/>
</dbReference>
<feature type="compositionally biased region" description="Polar residues" evidence="2">
    <location>
        <begin position="180"/>
        <end position="190"/>
    </location>
</feature>
<dbReference type="EMBL" id="JBFPJR010000050">
    <property type="protein sequence ID" value="MEX0429602.1"/>
    <property type="molecule type" value="Genomic_DNA"/>
</dbReference>
<evidence type="ECO:0000313" key="4">
    <source>
        <dbReference type="EMBL" id="MEX0429602.1"/>
    </source>
</evidence>
<dbReference type="Proteomes" id="UP001556631">
    <property type="component" value="Unassembled WGS sequence"/>
</dbReference>
<accession>A0ABV3T4M3</accession>
<reference evidence="4 5" key="1">
    <citation type="submission" date="2024-07" db="EMBL/GenBank/DDBJ databases">
        <authorList>
            <person name="Lee S."/>
            <person name="Kang M."/>
        </authorList>
    </citation>
    <scope>NUCLEOTIDE SEQUENCE [LARGE SCALE GENOMIC DNA]</scope>
    <source>
        <strain evidence="4 5">DS6</strain>
    </source>
</reference>
<dbReference type="Pfam" id="PF03551">
    <property type="entry name" value="PadR"/>
    <property type="match status" value="1"/>
</dbReference>
<dbReference type="InterPro" id="IPR036388">
    <property type="entry name" value="WH-like_DNA-bd_sf"/>
</dbReference>
<organism evidence="4 5">
    <name type="scientific">Nocardioides eburneus</name>
    <dbReference type="NCBI Taxonomy" id="3231482"/>
    <lineage>
        <taxon>Bacteria</taxon>
        <taxon>Bacillati</taxon>
        <taxon>Actinomycetota</taxon>
        <taxon>Actinomycetes</taxon>
        <taxon>Propionibacteriales</taxon>
        <taxon>Nocardioidaceae</taxon>
        <taxon>Nocardioides</taxon>
    </lineage>
</organism>
<sequence>MARRAETIELAVLGLLHEGPMHGYELRKRLNLMLGWGRVLSYGSLYPTLKKMLRARLIEETTATTAPVSRRQRIVYQLTEAGHREFEELMAEVGPTAWEDDNFDIRFAFFGRTDMEIRLRVLEGRRSRLQERLDRIQQQLAMTQKEVDSYARELQRHGVESVEREVRWLSELIDAERNPQEQTPRTSPSSGLEGADVTTAGAEVTSDRKEP</sequence>
<dbReference type="SUPFAM" id="SSF46785">
    <property type="entry name" value="Winged helix' DNA-binding domain"/>
    <property type="match status" value="1"/>
</dbReference>
<protein>
    <submittedName>
        <fullName evidence="4">PadR family transcriptional regulator</fullName>
    </submittedName>
</protein>
<name>A0ABV3T4M3_9ACTN</name>
<proteinExistence type="predicted"/>
<evidence type="ECO:0000313" key="5">
    <source>
        <dbReference type="Proteomes" id="UP001556631"/>
    </source>
</evidence>
<feature type="region of interest" description="Disordered" evidence="2">
    <location>
        <begin position="173"/>
        <end position="211"/>
    </location>
</feature>
<dbReference type="Gene3D" id="1.10.10.10">
    <property type="entry name" value="Winged helix-like DNA-binding domain superfamily/Winged helix DNA-binding domain"/>
    <property type="match status" value="1"/>
</dbReference>